<evidence type="ECO:0000256" key="3">
    <source>
        <dbReference type="SAM" id="MobiDB-lite"/>
    </source>
</evidence>
<keyword evidence="4" id="KW-0812">Transmembrane</keyword>
<comment type="similarity">
    <text evidence="1">Belongs to the GerABKA family.</text>
</comment>
<sequence length="503" mass="56275">MSAAMPDNDTEQNKPHSDCISNDLQENMEKVQQLFSDTPDMVIRHLTIKQSDKQALLIYIDGLNDKAAINDDVLRPLQQEMTVGIQEIAVTIGHLEHLYDWEHVELALFQGNSLLFINGSEHAYSLDTKGWPQRNIEDPQLESSLKGAHQGFLETGDLNIALIRRYIPHRGLKIKRLTVGQRGKTTVSILYIEDIANEKYISKLEQRIQQINVDAVINTGELCEFIEDNPFSLFPQLITTERPDTAASQLLQGRCAVVVDRSPNVLIAPVTFMSFFQNIDDYSSRWTIATFLRLLRMFAFFMAAFLPAFYISVVSYHFEIIPLKLLLTLGESRGQVPFPPFVEAILMEITLELLREAGIRLPAPVGQTVGIVGGIVIGQAVVQAGLISNVMVIVVAFTAISSFILPNYDMVAAVRLIRFILMILASMFGFVGLVIGFMTLIGHILALKSLGTAYGSPIGPVRLADLKDTIIRVPLWLMDKRPLSSAPKQSKRQRQSRIQEDTE</sequence>
<gene>
    <name evidence="5" type="ORF">BBD42_19705</name>
</gene>
<dbReference type="EMBL" id="CP016808">
    <property type="protein sequence ID" value="ANY68449.1"/>
    <property type="molecule type" value="Genomic_DNA"/>
</dbReference>
<keyword evidence="2 4" id="KW-0472">Membrane</keyword>
<evidence type="ECO:0000256" key="2">
    <source>
        <dbReference type="ARBA" id="ARBA00023136"/>
    </source>
</evidence>
<dbReference type="InterPro" id="IPR004995">
    <property type="entry name" value="Spore_Ger"/>
</dbReference>
<dbReference type="AlphaFoldDB" id="A0A1B2DL77"/>
<dbReference type="PANTHER" id="PTHR22550:SF16">
    <property type="entry name" value="SPORE GERMINATION PROTEIN"/>
    <property type="match status" value="1"/>
</dbReference>
<organism evidence="5">
    <name type="scientific">Paenibacillus sp. BIHB 4019</name>
    <dbReference type="NCBI Taxonomy" id="1870819"/>
    <lineage>
        <taxon>Bacteria</taxon>
        <taxon>Bacillati</taxon>
        <taxon>Bacillota</taxon>
        <taxon>Bacilli</taxon>
        <taxon>Bacillales</taxon>
        <taxon>Paenibacillaceae</taxon>
        <taxon>Paenibacillus</taxon>
    </lineage>
</organism>
<feature type="transmembrane region" description="Helical" evidence="4">
    <location>
        <begin position="387"/>
        <end position="408"/>
    </location>
</feature>
<proteinExistence type="inferred from homology"/>
<dbReference type="GO" id="GO:0009847">
    <property type="term" value="P:spore germination"/>
    <property type="evidence" value="ECO:0007669"/>
    <property type="project" value="InterPro"/>
</dbReference>
<feature type="region of interest" description="Disordered" evidence="3">
    <location>
        <begin position="1"/>
        <end position="20"/>
    </location>
</feature>
<name>A0A1B2DL77_9BACL</name>
<evidence type="ECO:0000256" key="1">
    <source>
        <dbReference type="ARBA" id="ARBA00005278"/>
    </source>
</evidence>
<keyword evidence="4" id="KW-1133">Transmembrane helix</keyword>
<dbReference type="PANTHER" id="PTHR22550">
    <property type="entry name" value="SPORE GERMINATION PROTEIN"/>
    <property type="match status" value="1"/>
</dbReference>
<reference evidence="5" key="1">
    <citation type="submission" date="2016-08" db="EMBL/GenBank/DDBJ databases">
        <title>Complete Genome Seqeunce of Paenibacillus sp. BIHB 4019 from tea rhizoplane.</title>
        <authorList>
            <person name="Thakur R."/>
            <person name="Swarnkar M.K."/>
            <person name="Gulati A."/>
        </authorList>
    </citation>
    <scope>NUCLEOTIDE SEQUENCE [LARGE SCALE GENOMIC DNA]</scope>
    <source>
        <strain evidence="5">BIHB4019</strain>
    </source>
</reference>
<feature type="transmembrane region" description="Helical" evidence="4">
    <location>
        <begin position="294"/>
        <end position="318"/>
    </location>
</feature>
<dbReference type="GO" id="GO:0016020">
    <property type="term" value="C:membrane"/>
    <property type="evidence" value="ECO:0007669"/>
    <property type="project" value="InterPro"/>
</dbReference>
<feature type="transmembrane region" description="Helical" evidence="4">
    <location>
        <begin position="420"/>
        <end position="446"/>
    </location>
</feature>
<protein>
    <submittedName>
        <fullName evidence="5">Spore gernimation protein</fullName>
    </submittedName>
</protein>
<feature type="region of interest" description="Disordered" evidence="3">
    <location>
        <begin position="484"/>
        <end position="503"/>
    </location>
</feature>
<accession>A0A1B2DL77</accession>
<evidence type="ECO:0000313" key="5">
    <source>
        <dbReference type="EMBL" id="ANY68449.1"/>
    </source>
</evidence>
<dbReference type="Pfam" id="PF03323">
    <property type="entry name" value="GerA"/>
    <property type="match status" value="1"/>
</dbReference>
<dbReference type="PIRSF" id="PIRSF005690">
    <property type="entry name" value="GerBA"/>
    <property type="match status" value="1"/>
</dbReference>
<dbReference type="InterPro" id="IPR050768">
    <property type="entry name" value="UPF0353/GerABKA_families"/>
</dbReference>
<evidence type="ECO:0000256" key="4">
    <source>
        <dbReference type="SAM" id="Phobius"/>
    </source>
</evidence>